<reference evidence="4 5" key="1">
    <citation type="submission" date="2018-02" db="EMBL/GenBank/DDBJ databases">
        <title>Subsurface microbial communities from deep shales in Ohio and West Virginia, USA.</title>
        <authorList>
            <person name="Wrighton K."/>
        </authorList>
    </citation>
    <scope>NUCLEOTIDE SEQUENCE [LARGE SCALE GENOMIC DNA]</scope>
    <source>
        <strain evidence="4 5">OWC-G53F</strain>
    </source>
</reference>
<dbReference type="GO" id="GO:0051536">
    <property type="term" value="F:iron-sulfur cluster binding"/>
    <property type="evidence" value="ECO:0007669"/>
    <property type="project" value="InterPro"/>
</dbReference>
<dbReference type="RefSeq" id="WP_104422529.1">
    <property type="nucleotide sequence ID" value="NZ_PTIY01000002.1"/>
</dbReference>
<dbReference type="CDD" id="cd06194">
    <property type="entry name" value="FNR_N-term_Iron_sulfur_binding"/>
    <property type="match status" value="1"/>
</dbReference>
<evidence type="ECO:0000256" key="1">
    <source>
        <dbReference type="ARBA" id="ARBA00034078"/>
    </source>
</evidence>
<evidence type="ECO:0000313" key="5">
    <source>
        <dbReference type="Proteomes" id="UP000238071"/>
    </source>
</evidence>
<dbReference type="Gene3D" id="2.40.30.10">
    <property type="entry name" value="Translation factors"/>
    <property type="match status" value="1"/>
</dbReference>
<dbReference type="Pfam" id="PF00175">
    <property type="entry name" value="NAD_binding_1"/>
    <property type="match status" value="1"/>
</dbReference>
<dbReference type="InterPro" id="IPR001433">
    <property type="entry name" value="OxRdtase_FAD/NAD-bd"/>
</dbReference>
<dbReference type="PROSITE" id="PS51085">
    <property type="entry name" value="2FE2S_FER_2"/>
    <property type="match status" value="1"/>
</dbReference>
<dbReference type="PRINTS" id="PR00410">
    <property type="entry name" value="PHEHYDRXLASE"/>
</dbReference>
<dbReference type="Pfam" id="PF00970">
    <property type="entry name" value="FAD_binding_6"/>
    <property type="match status" value="1"/>
</dbReference>
<dbReference type="Gene3D" id="3.10.20.30">
    <property type="match status" value="1"/>
</dbReference>
<dbReference type="EMBL" id="PTIY01000002">
    <property type="protein sequence ID" value="PPK73273.1"/>
    <property type="molecule type" value="Genomic_DNA"/>
</dbReference>
<comment type="cofactor">
    <cofactor evidence="1">
        <name>[2Fe-2S] cluster</name>
        <dbReference type="ChEBI" id="CHEBI:190135"/>
    </cofactor>
</comment>
<evidence type="ECO:0000259" key="3">
    <source>
        <dbReference type="PROSITE" id="PS51384"/>
    </source>
</evidence>
<dbReference type="InterPro" id="IPR008333">
    <property type="entry name" value="Cbr1-like_FAD-bd_dom"/>
</dbReference>
<dbReference type="Proteomes" id="UP000238071">
    <property type="component" value="Unassembled WGS sequence"/>
</dbReference>
<comment type="caution">
    <text evidence="4">The sequence shown here is derived from an EMBL/GenBank/DDBJ whole genome shotgun (WGS) entry which is preliminary data.</text>
</comment>
<dbReference type="InterPro" id="IPR001709">
    <property type="entry name" value="Flavoprot_Pyr_Nucl_cyt_Rdtase"/>
</dbReference>
<name>A0A2S6H781_9GAMM</name>
<keyword evidence="5" id="KW-1185">Reference proteome</keyword>
<accession>A0A2S6H781</accession>
<dbReference type="SUPFAM" id="SSF63380">
    <property type="entry name" value="Riboflavin synthase domain-like"/>
    <property type="match status" value="1"/>
</dbReference>
<dbReference type="Gene3D" id="3.40.50.80">
    <property type="entry name" value="Nucleotide-binding domain of ferredoxin-NADP reductase (FNR) module"/>
    <property type="match status" value="1"/>
</dbReference>
<gene>
    <name evidence="4" type="ORF">B0F88_102253</name>
</gene>
<dbReference type="AlphaFoldDB" id="A0A2S6H781"/>
<dbReference type="InterPro" id="IPR039261">
    <property type="entry name" value="FNR_nucleotide-bd"/>
</dbReference>
<dbReference type="Pfam" id="PF00111">
    <property type="entry name" value="Fer2"/>
    <property type="match status" value="1"/>
</dbReference>
<feature type="domain" description="2Fe-2S ferredoxin-type" evidence="2">
    <location>
        <begin position="2"/>
        <end position="89"/>
    </location>
</feature>
<dbReference type="CDD" id="cd00207">
    <property type="entry name" value="fer2"/>
    <property type="match status" value="1"/>
</dbReference>
<dbReference type="PANTHER" id="PTHR47354:SF5">
    <property type="entry name" value="PROTEIN RFBI"/>
    <property type="match status" value="1"/>
</dbReference>
<dbReference type="InterPro" id="IPR012675">
    <property type="entry name" value="Beta-grasp_dom_sf"/>
</dbReference>
<dbReference type="GO" id="GO:0016491">
    <property type="term" value="F:oxidoreductase activity"/>
    <property type="evidence" value="ECO:0007669"/>
    <property type="project" value="InterPro"/>
</dbReference>
<dbReference type="OrthoDB" id="9806195at2"/>
<dbReference type="InterPro" id="IPR017938">
    <property type="entry name" value="Riboflavin_synthase-like_b-brl"/>
</dbReference>
<dbReference type="InterPro" id="IPR001041">
    <property type="entry name" value="2Fe-2S_ferredoxin-type"/>
</dbReference>
<sequence>MANIRYAKDNFELGENQSVLDCLTDRGVPVPFSCRSGVCQTCLMRATGGTKPPEASQQGLKDTLKLQNYFLACVCHPDTDLEVALPDDDDIQAVIPATVKSLKLLNSEIMYVALECHAPIDYRAGQFINLFQDQSVGRSYSLASVPHEDDHLHLHVRRLPQGRVSGWIHEELRPGQTVQIRGPGGDCFYTPGNAEQGLVLIGTGSGLAPLYGIIRDAFSQGHTGPIRLFHGSRDQNGLYLTGELRDLVRQYPNFDYIPCLSGGDVAHHFAAGRVHDVAFRHIPNLKNWRVFLCGHPEMVKTAKRNAFMAGASMKDIYADAFNVSQSST</sequence>
<proteinExistence type="predicted"/>
<dbReference type="PRINTS" id="PR00371">
    <property type="entry name" value="FPNCR"/>
</dbReference>
<dbReference type="SUPFAM" id="SSF54292">
    <property type="entry name" value="2Fe-2S ferredoxin-like"/>
    <property type="match status" value="1"/>
</dbReference>
<evidence type="ECO:0000313" key="4">
    <source>
        <dbReference type="EMBL" id="PPK73273.1"/>
    </source>
</evidence>
<dbReference type="InterPro" id="IPR017927">
    <property type="entry name" value="FAD-bd_FR_type"/>
</dbReference>
<feature type="domain" description="FAD-binding FR-type" evidence="3">
    <location>
        <begin position="92"/>
        <end position="190"/>
    </location>
</feature>
<evidence type="ECO:0000259" key="2">
    <source>
        <dbReference type="PROSITE" id="PS51085"/>
    </source>
</evidence>
<protein>
    <submittedName>
        <fullName evidence="4">Ferredoxin-NADP reductase</fullName>
    </submittedName>
</protein>
<dbReference type="InterPro" id="IPR050415">
    <property type="entry name" value="MRET"/>
</dbReference>
<organism evidence="4 5">
    <name type="scientific">Methylobacter tundripaludum</name>
    <dbReference type="NCBI Taxonomy" id="173365"/>
    <lineage>
        <taxon>Bacteria</taxon>
        <taxon>Pseudomonadati</taxon>
        <taxon>Pseudomonadota</taxon>
        <taxon>Gammaproteobacteria</taxon>
        <taxon>Methylococcales</taxon>
        <taxon>Methylococcaceae</taxon>
        <taxon>Methylobacter</taxon>
    </lineage>
</organism>
<dbReference type="InterPro" id="IPR036010">
    <property type="entry name" value="2Fe-2S_ferredoxin-like_sf"/>
</dbReference>
<dbReference type="PANTHER" id="PTHR47354">
    <property type="entry name" value="NADH OXIDOREDUCTASE HCR"/>
    <property type="match status" value="1"/>
</dbReference>
<dbReference type="PROSITE" id="PS51384">
    <property type="entry name" value="FAD_FR"/>
    <property type="match status" value="1"/>
</dbReference>
<dbReference type="SUPFAM" id="SSF52343">
    <property type="entry name" value="Ferredoxin reductase-like, C-terminal NADP-linked domain"/>
    <property type="match status" value="1"/>
</dbReference>